<proteinExistence type="predicted"/>
<dbReference type="EMBL" id="CAXHTA020000008">
    <property type="protein sequence ID" value="CAL5223207.1"/>
    <property type="molecule type" value="Genomic_DNA"/>
</dbReference>
<accession>A0ABP1FYJ4</accession>
<protein>
    <submittedName>
        <fullName evidence="1">G5682 protein</fullName>
    </submittedName>
</protein>
<organism evidence="1 2">
    <name type="scientific">Coccomyxa viridis</name>
    <dbReference type="NCBI Taxonomy" id="1274662"/>
    <lineage>
        <taxon>Eukaryota</taxon>
        <taxon>Viridiplantae</taxon>
        <taxon>Chlorophyta</taxon>
        <taxon>core chlorophytes</taxon>
        <taxon>Trebouxiophyceae</taxon>
        <taxon>Trebouxiophyceae incertae sedis</taxon>
        <taxon>Coccomyxaceae</taxon>
        <taxon>Coccomyxa</taxon>
    </lineage>
</organism>
<evidence type="ECO:0000313" key="2">
    <source>
        <dbReference type="Proteomes" id="UP001497392"/>
    </source>
</evidence>
<keyword evidence="2" id="KW-1185">Reference proteome</keyword>
<evidence type="ECO:0000313" key="1">
    <source>
        <dbReference type="EMBL" id="CAL5223207.1"/>
    </source>
</evidence>
<name>A0ABP1FYJ4_9CHLO</name>
<gene>
    <name evidence="1" type="primary">g5682</name>
    <name evidence="1" type="ORF">VP750_LOCUS4866</name>
</gene>
<comment type="caution">
    <text evidence="1">The sequence shown here is derived from an EMBL/GenBank/DDBJ whole genome shotgun (WGS) entry which is preliminary data.</text>
</comment>
<reference evidence="1 2" key="1">
    <citation type="submission" date="2024-06" db="EMBL/GenBank/DDBJ databases">
        <authorList>
            <person name="Kraege A."/>
            <person name="Thomma B."/>
        </authorList>
    </citation>
    <scope>NUCLEOTIDE SEQUENCE [LARGE SCALE GENOMIC DNA]</scope>
</reference>
<dbReference type="Proteomes" id="UP001497392">
    <property type="component" value="Unassembled WGS sequence"/>
</dbReference>
<sequence>MQSNARRYALESIRPEGAQTGVRKRLRAAQRVGATLAQVIGPQDLRPGWCEGATLVLQVAGVQYGMATLVTTFLKAFRQRQMPEDNYATAAVLRADLDHILPGCLKAVEDSPVRSMGGGVSEPHVLLGLVPAFTAAKLLWYSKNSRCSSRC</sequence>